<feature type="transmembrane region" description="Helical" evidence="8">
    <location>
        <begin position="405"/>
        <end position="430"/>
    </location>
</feature>
<evidence type="ECO:0000256" key="6">
    <source>
        <dbReference type="ARBA" id="ARBA00022989"/>
    </source>
</evidence>
<dbReference type="Pfam" id="PF02040">
    <property type="entry name" value="ArsB"/>
    <property type="match status" value="1"/>
</dbReference>
<evidence type="ECO:0000256" key="2">
    <source>
        <dbReference type="ARBA" id="ARBA00006433"/>
    </source>
</evidence>
<organism evidence="9 10">
    <name type="scientific">Sulfobacillus acidophilus (strain ATCC 700253 / DSM 10332 / NAL)</name>
    <dbReference type="NCBI Taxonomy" id="679936"/>
    <lineage>
        <taxon>Bacteria</taxon>
        <taxon>Bacillati</taxon>
        <taxon>Bacillota</taxon>
        <taxon>Clostridia</taxon>
        <taxon>Eubacteriales</taxon>
        <taxon>Clostridiales Family XVII. Incertae Sedis</taxon>
        <taxon>Sulfobacillus</taxon>
    </lineage>
</organism>
<comment type="caution">
    <text evidence="8">Lacks conserved residue(s) required for the propagation of feature annotation.</text>
</comment>
<sequence length="432" mass="47025">MSHAGIAALIFIATLTFVIWQPRGLSIGWPATVGAILAWALHIVSWPDVLTVFHIVWDATLAFVGIILIATVLDHLGFFEWAALILAHRARGNGRAVFFGVILLGAVVSALFANDGAALILTPIVLEKIQLLEFKPRHMIPFIMAGGFVSDTTSIPFTISNLVNIVSADYFHVGFLAYAGRMMVPDLVSLIATAGFLYLYYRRDIPARYRPDRLPLPADAIKNPAMFRWSWWVLGILVMGYVMSDLGHFPVSLVALAIAAGFLALARHYRVGSIREMIQEAPWAIIVFSLGMYVVVFGIGHAGLTKILASQLALSGRYGLIAATIFTGLVAAFLSSVMNNLPTVMINALAIHAAHVTPVIRQAMIYANVVGSDLGPKLTPIGSLATLLWLHVLKKRGLTITWGQYTRVGLALTIPILMLTLLGLGVWLVWVE</sequence>
<dbReference type="GO" id="GO:0005886">
    <property type="term" value="C:plasma membrane"/>
    <property type="evidence" value="ECO:0007669"/>
    <property type="project" value="UniProtKB-SubCell"/>
</dbReference>
<dbReference type="GO" id="GO:0015105">
    <property type="term" value="F:arsenite transmembrane transporter activity"/>
    <property type="evidence" value="ECO:0007669"/>
    <property type="project" value="InterPro"/>
</dbReference>
<dbReference type="CDD" id="cd01118">
    <property type="entry name" value="ArsB_permease"/>
    <property type="match status" value="1"/>
</dbReference>
<dbReference type="PRINTS" id="PR00758">
    <property type="entry name" value="ARSENICPUMP"/>
</dbReference>
<evidence type="ECO:0000256" key="5">
    <source>
        <dbReference type="ARBA" id="ARBA00022849"/>
    </source>
</evidence>
<dbReference type="NCBIfam" id="NF011980">
    <property type="entry name" value="PRK15445.1"/>
    <property type="match status" value="1"/>
</dbReference>
<gene>
    <name evidence="9" type="ordered locus">Sulac_3227</name>
</gene>
<protein>
    <recommendedName>
        <fullName evidence="8">Arsenical pump membrane protein</fullName>
    </recommendedName>
</protein>
<feature type="transmembrane region" description="Helical" evidence="8">
    <location>
        <begin position="281"/>
        <end position="304"/>
    </location>
</feature>
<feature type="transmembrane region" description="Helical" evidence="8">
    <location>
        <begin position="27"/>
        <end position="44"/>
    </location>
</feature>
<reference evidence="10" key="1">
    <citation type="submission" date="2011-12" db="EMBL/GenBank/DDBJ databases">
        <title>The complete genome of chromosome of Sulfobacillus acidophilus DSM 10332.</title>
        <authorList>
            <person name="Lucas S."/>
            <person name="Han J."/>
            <person name="Lapidus A."/>
            <person name="Bruce D."/>
            <person name="Goodwin L."/>
            <person name="Pitluck S."/>
            <person name="Peters L."/>
            <person name="Kyrpides N."/>
            <person name="Mavromatis K."/>
            <person name="Ivanova N."/>
            <person name="Mikhailova N."/>
            <person name="Chertkov O."/>
            <person name="Saunders E."/>
            <person name="Detter J.C."/>
            <person name="Tapia R."/>
            <person name="Han C."/>
            <person name="Land M."/>
            <person name="Hauser L."/>
            <person name="Markowitz V."/>
            <person name="Cheng J.-F."/>
            <person name="Hugenholtz P."/>
            <person name="Woyke T."/>
            <person name="Wu D."/>
            <person name="Pukall R."/>
            <person name="Gehrich-Schroeter G."/>
            <person name="Schneider S."/>
            <person name="Klenk H.-P."/>
            <person name="Eisen J.A."/>
        </authorList>
    </citation>
    <scope>NUCLEOTIDE SEQUENCE [LARGE SCALE GENOMIC DNA]</scope>
    <source>
        <strain evidence="10">ATCC 700253 / DSM 10332 / NAL</strain>
    </source>
</reference>
<comment type="similarity">
    <text evidence="2 8">Belongs to the ArsB family.</text>
</comment>
<evidence type="ECO:0000313" key="9">
    <source>
        <dbReference type="EMBL" id="AEW06673.1"/>
    </source>
</evidence>
<feature type="transmembrane region" description="Helical" evidence="8">
    <location>
        <begin position="249"/>
        <end position="269"/>
    </location>
</feature>
<dbReference type="STRING" id="679936.Sulac_3227"/>
<dbReference type="InterPro" id="IPR000802">
    <property type="entry name" value="Arsenical_pump_ArsB"/>
</dbReference>
<dbReference type="EMBL" id="CP003179">
    <property type="protein sequence ID" value="AEW06673.1"/>
    <property type="molecule type" value="Genomic_DNA"/>
</dbReference>
<feature type="transmembrane region" description="Helical" evidence="8">
    <location>
        <begin position="316"/>
        <end position="334"/>
    </location>
</feature>
<feature type="transmembrane region" description="Helical" evidence="8">
    <location>
        <begin position="225"/>
        <end position="243"/>
    </location>
</feature>
<evidence type="ECO:0000256" key="7">
    <source>
        <dbReference type="ARBA" id="ARBA00023136"/>
    </source>
</evidence>
<keyword evidence="5 8" id="KW-0059">Arsenical resistance</keyword>
<evidence type="ECO:0000313" key="10">
    <source>
        <dbReference type="Proteomes" id="UP000005439"/>
    </source>
</evidence>
<dbReference type="Proteomes" id="UP000005439">
    <property type="component" value="Chromosome"/>
</dbReference>
<keyword evidence="10" id="KW-1185">Reference proteome</keyword>
<feature type="transmembrane region" description="Helical" evidence="8">
    <location>
        <begin position="5"/>
        <end position="21"/>
    </location>
</feature>
<dbReference type="NCBIfam" id="TIGR00935">
    <property type="entry name" value="2a45"/>
    <property type="match status" value="1"/>
</dbReference>
<dbReference type="PATRIC" id="fig|679936.5.peg.3337"/>
<feature type="transmembrane region" description="Helical" evidence="8">
    <location>
        <begin position="96"/>
        <end position="121"/>
    </location>
</feature>
<feature type="transmembrane region" description="Helical" evidence="8">
    <location>
        <begin position="183"/>
        <end position="201"/>
    </location>
</feature>
<evidence type="ECO:0000256" key="4">
    <source>
        <dbReference type="ARBA" id="ARBA00022692"/>
    </source>
</evidence>
<dbReference type="AlphaFoldDB" id="G8TSI1"/>
<comment type="function">
    <text evidence="8">Involved in arsenical resistance. Thought to form the channel of an arsenite pump.</text>
</comment>
<dbReference type="PANTHER" id="PTHR43302">
    <property type="entry name" value="TRANSPORTER ARSB-RELATED"/>
    <property type="match status" value="1"/>
</dbReference>
<keyword evidence="3" id="KW-1003">Cell membrane</keyword>
<name>G8TSI1_SULAD</name>
<feature type="transmembrane region" description="Helical" evidence="8">
    <location>
        <begin position="56"/>
        <end position="76"/>
    </location>
</feature>
<keyword evidence="7 8" id="KW-0472">Membrane</keyword>
<proteinExistence type="inferred from homology"/>
<reference evidence="9 10" key="2">
    <citation type="journal article" date="2012" name="Stand. Genomic Sci.">
        <title>Complete genome sequence of the moderately thermophilic mineral-sulfide-oxidizing firmicute Sulfobacillus acidophilus type strain (NAL(T)).</title>
        <authorList>
            <person name="Anderson I."/>
            <person name="Chertkov O."/>
            <person name="Chen A."/>
            <person name="Saunders E."/>
            <person name="Lapidus A."/>
            <person name="Nolan M."/>
            <person name="Lucas S."/>
            <person name="Hammon N."/>
            <person name="Deshpande S."/>
            <person name="Cheng J.F."/>
            <person name="Han C."/>
            <person name="Tapia R."/>
            <person name="Goodwin L.A."/>
            <person name="Pitluck S."/>
            <person name="Liolios K."/>
            <person name="Pagani I."/>
            <person name="Ivanova N."/>
            <person name="Mikhailova N."/>
            <person name="Pati A."/>
            <person name="Palaniappan K."/>
            <person name="Land M."/>
            <person name="Pan C."/>
            <person name="Rohde M."/>
            <person name="Pukall R."/>
            <person name="Goker M."/>
            <person name="Detter J.C."/>
            <person name="Woyke T."/>
            <person name="Bristow J."/>
            <person name="Eisen J.A."/>
            <person name="Markowitz V."/>
            <person name="Hugenholtz P."/>
            <person name="Kyrpides N.C."/>
            <person name="Klenk H.P."/>
            <person name="Mavromatis K."/>
        </authorList>
    </citation>
    <scope>NUCLEOTIDE SEQUENCE [LARGE SCALE GENOMIC DNA]</scope>
    <source>
        <strain evidence="10">ATCC 700253 / DSM 10332 / NAL</strain>
    </source>
</reference>
<dbReference type="PANTHER" id="PTHR43302:SF5">
    <property type="entry name" value="TRANSPORTER ARSB-RELATED"/>
    <property type="match status" value="1"/>
</dbReference>
<accession>G8TSI1</accession>
<keyword evidence="4 8" id="KW-0812">Transmembrane</keyword>
<keyword evidence="6 8" id="KW-1133">Transmembrane helix</keyword>
<dbReference type="HOGENOM" id="CLU_043931_1_0_9"/>
<dbReference type="KEGG" id="sap:Sulac_3227"/>
<comment type="subcellular location">
    <subcellularLocation>
        <location evidence="1 8">Cell membrane</location>
        <topology evidence="1 8">Multi-pass membrane protein</topology>
    </subcellularLocation>
</comment>
<dbReference type="GO" id="GO:0046685">
    <property type="term" value="P:response to arsenic-containing substance"/>
    <property type="evidence" value="ECO:0007669"/>
    <property type="project" value="UniProtKB-KW"/>
</dbReference>
<evidence type="ECO:0000256" key="3">
    <source>
        <dbReference type="ARBA" id="ARBA00022475"/>
    </source>
</evidence>
<evidence type="ECO:0000256" key="1">
    <source>
        <dbReference type="ARBA" id="ARBA00004651"/>
    </source>
</evidence>
<evidence type="ECO:0000256" key="8">
    <source>
        <dbReference type="RuleBase" id="RU004993"/>
    </source>
</evidence>
<keyword evidence="8" id="KW-0813">Transport</keyword>